<protein>
    <recommendedName>
        <fullName evidence="1">Rad50/SbcC-type AAA domain-containing protein</fullName>
    </recommendedName>
</protein>
<evidence type="ECO:0000313" key="2">
    <source>
        <dbReference type="EMBL" id="CAC5387088.1"/>
    </source>
</evidence>
<evidence type="ECO:0000313" key="3">
    <source>
        <dbReference type="Proteomes" id="UP000507470"/>
    </source>
</evidence>
<dbReference type="InterPro" id="IPR038729">
    <property type="entry name" value="Rad50/SbcC_AAA"/>
</dbReference>
<dbReference type="Gene3D" id="3.40.50.300">
    <property type="entry name" value="P-loop containing nucleotide triphosphate hydrolases"/>
    <property type="match status" value="1"/>
</dbReference>
<sequence>MLRQIRLRNFVKFNGSHEHRLDFPENGVYIFIGENNAGKSCIFEGIRRCMQTELNETESTRHDPDNILYVICLFEKANKDMLTSCFVSYKDGNDTVLCKIVFYKVDNENFINCSVRRTVNGTLESFHERPLSDKDTFYELLSKLLVSNVENKYETESFEIEDFCRKFCISNINDNNGIKDFDKLLKQIHFETIFANRGISPIQSSRQIPMNKGKNIYKSASDLA</sequence>
<name>A0A6J8BSY6_MYTCO</name>
<dbReference type="SUPFAM" id="SSF52540">
    <property type="entry name" value="P-loop containing nucleoside triphosphate hydrolases"/>
    <property type="match status" value="1"/>
</dbReference>
<dbReference type="EMBL" id="CACVKT020003965">
    <property type="protein sequence ID" value="CAC5387088.1"/>
    <property type="molecule type" value="Genomic_DNA"/>
</dbReference>
<dbReference type="InterPro" id="IPR027417">
    <property type="entry name" value="P-loop_NTPase"/>
</dbReference>
<dbReference type="GO" id="GO:0006302">
    <property type="term" value="P:double-strand break repair"/>
    <property type="evidence" value="ECO:0007669"/>
    <property type="project" value="InterPro"/>
</dbReference>
<gene>
    <name evidence="2" type="ORF">MCOR_22461</name>
</gene>
<dbReference type="Pfam" id="PF13476">
    <property type="entry name" value="AAA_23"/>
    <property type="match status" value="1"/>
</dbReference>
<dbReference type="Proteomes" id="UP000507470">
    <property type="component" value="Unassembled WGS sequence"/>
</dbReference>
<dbReference type="GO" id="GO:0016887">
    <property type="term" value="F:ATP hydrolysis activity"/>
    <property type="evidence" value="ECO:0007669"/>
    <property type="project" value="InterPro"/>
</dbReference>
<feature type="domain" description="Rad50/SbcC-type AAA" evidence="1">
    <location>
        <begin position="4"/>
        <end position="147"/>
    </location>
</feature>
<evidence type="ECO:0000259" key="1">
    <source>
        <dbReference type="Pfam" id="PF13476"/>
    </source>
</evidence>
<reference evidence="2 3" key="1">
    <citation type="submission" date="2020-06" db="EMBL/GenBank/DDBJ databases">
        <authorList>
            <person name="Li R."/>
            <person name="Bekaert M."/>
        </authorList>
    </citation>
    <scope>NUCLEOTIDE SEQUENCE [LARGE SCALE GENOMIC DNA]</scope>
    <source>
        <strain evidence="3">wild</strain>
    </source>
</reference>
<organism evidence="2 3">
    <name type="scientific">Mytilus coruscus</name>
    <name type="common">Sea mussel</name>
    <dbReference type="NCBI Taxonomy" id="42192"/>
    <lineage>
        <taxon>Eukaryota</taxon>
        <taxon>Metazoa</taxon>
        <taxon>Spiralia</taxon>
        <taxon>Lophotrochozoa</taxon>
        <taxon>Mollusca</taxon>
        <taxon>Bivalvia</taxon>
        <taxon>Autobranchia</taxon>
        <taxon>Pteriomorphia</taxon>
        <taxon>Mytilida</taxon>
        <taxon>Mytiloidea</taxon>
        <taxon>Mytilidae</taxon>
        <taxon>Mytilinae</taxon>
        <taxon>Mytilus</taxon>
    </lineage>
</organism>
<keyword evidence="3" id="KW-1185">Reference proteome</keyword>
<accession>A0A6J8BSY6</accession>
<dbReference type="AlphaFoldDB" id="A0A6J8BSY6"/>
<proteinExistence type="predicted"/>